<sequence>MVQFFSPEEEGRIIASIREAERNTSGEIRVHLEDELKGDVLEVAARTFQRLRMHETEARNGVLIFIAPQQRKFAIIGDKGINEKVPEGFWDEERDLMLQHFKTGDFAGGVCAAILKAGEKLQAYFPYQSDDENELPDDISYS</sequence>
<evidence type="ECO:0000259" key="1">
    <source>
        <dbReference type="Pfam" id="PF04536"/>
    </source>
</evidence>
<dbReference type="AlphaFoldDB" id="A0A5C6RJG1"/>
<evidence type="ECO:0000313" key="3">
    <source>
        <dbReference type="Proteomes" id="UP000321580"/>
    </source>
</evidence>
<organism evidence="2 3">
    <name type="scientific">Phaeodactylibacter luteus</name>
    <dbReference type="NCBI Taxonomy" id="1564516"/>
    <lineage>
        <taxon>Bacteria</taxon>
        <taxon>Pseudomonadati</taxon>
        <taxon>Bacteroidota</taxon>
        <taxon>Saprospiria</taxon>
        <taxon>Saprospirales</taxon>
        <taxon>Haliscomenobacteraceae</taxon>
        <taxon>Phaeodactylibacter</taxon>
    </lineage>
</organism>
<dbReference type="OrthoDB" id="9786161at2"/>
<dbReference type="EMBL" id="VOOR01000033">
    <property type="protein sequence ID" value="TXB62253.1"/>
    <property type="molecule type" value="Genomic_DNA"/>
</dbReference>
<reference evidence="2 3" key="1">
    <citation type="submission" date="2019-08" db="EMBL/GenBank/DDBJ databases">
        <title>Genome of Phaeodactylibacter luteus.</title>
        <authorList>
            <person name="Bowman J.P."/>
        </authorList>
    </citation>
    <scope>NUCLEOTIDE SEQUENCE [LARGE SCALE GENOMIC DNA]</scope>
    <source>
        <strain evidence="2 3">KCTC 42180</strain>
    </source>
</reference>
<dbReference type="Pfam" id="PF04536">
    <property type="entry name" value="TPM_phosphatase"/>
    <property type="match status" value="1"/>
</dbReference>
<dbReference type="InterPro" id="IPR007621">
    <property type="entry name" value="TPM_dom"/>
</dbReference>
<gene>
    <name evidence="2" type="ORF">FRY97_15035</name>
</gene>
<accession>A0A5C6RJG1</accession>
<dbReference type="PANTHER" id="PTHR30373">
    <property type="entry name" value="UPF0603 PROTEIN YGCG"/>
    <property type="match status" value="1"/>
</dbReference>
<protein>
    <submittedName>
        <fullName evidence="2">TPM domain-containing protein</fullName>
    </submittedName>
</protein>
<dbReference type="Gene3D" id="3.10.310.50">
    <property type="match status" value="1"/>
</dbReference>
<dbReference type="Proteomes" id="UP000321580">
    <property type="component" value="Unassembled WGS sequence"/>
</dbReference>
<keyword evidence="3" id="KW-1185">Reference proteome</keyword>
<comment type="caution">
    <text evidence="2">The sequence shown here is derived from an EMBL/GenBank/DDBJ whole genome shotgun (WGS) entry which is preliminary data.</text>
</comment>
<name>A0A5C6RJG1_9BACT</name>
<feature type="domain" description="TPM" evidence="1">
    <location>
        <begin position="3"/>
        <end position="118"/>
    </location>
</feature>
<dbReference type="RefSeq" id="WP_147168381.1">
    <property type="nucleotide sequence ID" value="NZ_VOOR01000033.1"/>
</dbReference>
<dbReference type="PANTHER" id="PTHR30373:SF8">
    <property type="entry name" value="BLL7265 PROTEIN"/>
    <property type="match status" value="1"/>
</dbReference>
<evidence type="ECO:0000313" key="2">
    <source>
        <dbReference type="EMBL" id="TXB62253.1"/>
    </source>
</evidence>
<proteinExistence type="predicted"/>